<feature type="compositionally biased region" description="Polar residues" evidence="1">
    <location>
        <begin position="228"/>
        <end position="247"/>
    </location>
</feature>
<reference evidence="2" key="1">
    <citation type="submission" date="2020-04" db="EMBL/GenBank/DDBJ databases">
        <authorList>
            <person name="Chiriac C."/>
            <person name="Salcher M."/>
            <person name="Ghai R."/>
            <person name="Kavagutti S V."/>
        </authorList>
    </citation>
    <scope>NUCLEOTIDE SEQUENCE</scope>
</reference>
<accession>A0A6J5M5K1</accession>
<evidence type="ECO:0000256" key="1">
    <source>
        <dbReference type="SAM" id="MobiDB-lite"/>
    </source>
</evidence>
<feature type="region of interest" description="Disordered" evidence="1">
    <location>
        <begin position="192"/>
        <end position="247"/>
    </location>
</feature>
<organism evidence="2">
    <name type="scientific">uncultured Caudovirales phage</name>
    <dbReference type="NCBI Taxonomy" id="2100421"/>
    <lineage>
        <taxon>Viruses</taxon>
        <taxon>Duplodnaviria</taxon>
        <taxon>Heunggongvirae</taxon>
        <taxon>Uroviricota</taxon>
        <taxon>Caudoviricetes</taxon>
        <taxon>Peduoviridae</taxon>
        <taxon>Maltschvirus</taxon>
        <taxon>Maltschvirus maltsch</taxon>
    </lineage>
</organism>
<feature type="compositionally biased region" description="Pro residues" evidence="1">
    <location>
        <begin position="205"/>
        <end position="221"/>
    </location>
</feature>
<dbReference type="EMBL" id="LR796380">
    <property type="protein sequence ID" value="CAB4140757.1"/>
    <property type="molecule type" value="Genomic_DNA"/>
</dbReference>
<proteinExistence type="predicted"/>
<gene>
    <name evidence="2" type="ORF">UFOVP395_92</name>
</gene>
<sequence length="247" mass="27325">MFNIAEFSGNLNKYGTIQTNKFMVEIPAPTILGPSALDEVMLYRATNARIPGAALDVQRVFRYGVGPEQKFPTNVNFTDINVTFVDTVDNDIWKRFSVWLNGIFDFTGSSGGGQASYTTEYKQYYTSDLKIFVFDNEAKLRNTVVLKEAFPTTISEVGVSWSENNKLYEFSVGFAFKEWYFDGYGVGQPFRSGATLGPAQTTTPRPTPPVSTPRPTSPPRSDPFGLSATPNNETGTQGPANYGSFNF</sequence>
<name>A0A6J5M5K1_9CAUD</name>
<evidence type="ECO:0000313" key="2">
    <source>
        <dbReference type="EMBL" id="CAB4140757.1"/>
    </source>
</evidence>
<protein>
    <submittedName>
        <fullName evidence="2">Tail tube protein</fullName>
    </submittedName>
</protein>